<dbReference type="RefSeq" id="WP_386025448.1">
    <property type="nucleotide sequence ID" value="NZ_JBHUHX010000016.1"/>
</dbReference>
<evidence type="ECO:0000256" key="17">
    <source>
        <dbReference type="SAM" id="Phobius"/>
    </source>
</evidence>
<keyword evidence="6" id="KW-0813">Transport</keyword>
<keyword evidence="16 17" id="KW-0472">Membrane</keyword>
<feature type="transmembrane region" description="Helical" evidence="17">
    <location>
        <begin position="12"/>
        <end position="30"/>
    </location>
</feature>
<comment type="function">
    <text evidence="2">Membrane-anchoring subunit of succinate dehydrogenase (SDH).</text>
</comment>
<keyword evidence="14 17" id="KW-1133">Transmembrane helix</keyword>
<dbReference type="Proteomes" id="UP001597337">
    <property type="component" value="Unassembled WGS sequence"/>
</dbReference>
<comment type="caution">
    <text evidence="18">The sequence shown here is derived from an EMBL/GenBank/DDBJ whole genome shotgun (WGS) entry which is preliminary data.</text>
</comment>
<keyword evidence="8" id="KW-0997">Cell inner membrane</keyword>
<keyword evidence="9" id="KW-0816">Tricarboxylic acid cycle</keyword>
<dbReference type="PANTHER" id="PTHR38689">
    <property type="entry name" value="SUCCINATE DEHYDROGENASE HYDROPHOBIC MEMBRANE ANCHOR SUBUNIT"/>
    <property type="match status" value="1"/>
</dbReference>
<evidence type="ECO:0000256" key="4">
    <source>
        <dbReference type="ARBA" id="ARBA00005163"/>
    </source>
</evidence>
<comment type="pathway">
    <text evidence="4">Carbohydrate metabolism; tricarboxylic acid cycle.</text>
</comment>
<evidence type="ECO:0000256" key="15">
    <source>
        <dbReference type="ARBA" id="ARBA00023004"/>
    </source>
</evidence>
<evidence type="ECO:0000256" key="8">
    <source>
        <dbReference type="ARBA" id="ARBA00022519"/>
    </source>
</evidence>
<evidence type="ECO:0000256" key="16">
    <source>
        <dbReference type="ARBA" id="ARBA00023136"/>
    </source>
</evidence>
<keyword evidence="12" id="KW-0479">Metal-binding</keyword>
<evidence type="ECO:0000256" key="7">
    <source>
        <dbReference type="ARBA" id="ARBA00022475"/>
    </source>
</evidence>
<evidence type="ECO:0000256" key="13">
    <source>
        <dbReference type="ARBA" id="ARBA00022982"/>
    </source>
</evidence>
<evidence type="ECO:0000256" key="1">
    <source>
        <dbReference type="ARBA" id="ARBA00001971"/>
    </source>
</evidence>
<accession>A0ABW4Y765</accession>
<keyword evidence="15" id="KW-0408">Iron</keyword>
<keyword evidence="11 17" id="KW-0812">Transmembrane</keyword>
<organism evidence="18 19">
    <name type="scientific">Thiorhodococcus fuscus</name>
    <dbReference type="NCBI Taxonomy" id="527200"/>
    <lineage>
        <taxon>Bacteria</taxon>
        <taxon>Pseudomonadati</taxon>
        <taxon>Pseudomonadota</taxon>
        <taxon>Gammaproteobacteria</taxon>
        <taxon>Chromatiales</taxon>
        <taxon>Chromatiaceae</taxon>
        <taxon>Thiorhodococcus</taxon>
    </lineage>
</organism>
<sequence length="114" mass="12560">MSRQASGLMAWLVQRATAVYLAFFVLYLILHFTFDAPADHAEFVAWLRQAPVAIGLLLFVPVLIAHAWVGIRDVLIDYVHVLGLRMGLLMLFGFIFFASGLWAIKAIVTAGIGG</sequence>
<keyword evidence="19" id="KW-1185">Reference proteome</keyword>
<protein>
    <recommendedName>
        <fullName evidence="5">Succinate dehydrogenase hydrophobic membrane anchor subunit</fullName>
    </recommendedName>
</protein>
<dbReference type="PANTHER" id="PTHR38689:SF1">
    <property type="entry name" value="SUCCINATE DEHYDROGENASE HYDROPHOBIC MEMBRANE ANCHOR SUBUNIT"/>
    <property type="match status" value="1"/>
</dbReference>
<evidence type="ECO:0000256" key="2">
    <source>
        <dbReference type="ARBA" id="ARBA00004050"/>
    </source>
</evidence>
<dbReference type="Gene3D" id="1.20.1300.10">
    <property type="entry name" value="Fumarate reductase/succinate dehydrogenase, transmembrane subunit"/>
    <property type="match status" value="1"/>
</dbReference>
<dbReference type="NCBIfam" id="TIGR02968">
    <property type="entry name" value="succ_dehyd_anc"/>
    <property type="match status" value="1"/>
</dbReference>
<feature type="transmembrane region" description="Helical" evidence="17">
    <location>
        <begin position="50"/>
        <end position="71"/>
    </location>
</feature>
<keyword evidence="10" id="KW-0349">Heme</keyword>
<gene>
    <name evidence="18" type="primary">sdhD</name>
    <name evidence="18" type="ORF">ACFSJC_07870</name>
</gene>
<dbReference type="InterPro" id="IPR000701">
    <property type="entry name" value="SuccDH_FuR_B_TM-su"/>
</dbReference>
<comment type="cofactor">
    <cofactor evidence="1">
        <name>heme</name>
        <dbReference type="ChEBI" id="CHEBI:30413"/>
    </cofactor>
</comment>
<evidence type="ECO:0000256" key="9">
    <source>
        <dbReference type="ARBA" id="ARBA00022532"/>
    </source>
</evidence>
<dbReference type="InterPro" id="IPR034804">
    <property type="entry name" value="SQR/QFR_C/D"/>
</dbReference>
<evidence type="ECO:0000313" key="18">
    <source>
        <dbReference type="EMBL" id="MFD2111753.1"/>
    </source>
</evidence>
<reference evidence="19" key="1">
    <citation type="journal article" date="2019" name="Int. J. Syst. Evol. Microbiol.">
        <title>The Global Catalogue of Microorganisms (GCM) 10K type strain sequencing project: providing services to taxonomists for standard genome sequencing and annotation.</title>
        <authorList>
            <consortium name="The Broad Institute Genomics Platform"/>
            <consortium name="The Broad Institute Genome Sequencing Center for Infectious Disease"/>
            <person name="Wu L."/>
            <person name="Ma J."/>
        </authorList>
    </citation>
    <scope>NUCLEOTIDE SEQUENCE [LARGE SCALE GENOMIC DNA]</scope>
    <source>
        <strain evidence="19">KACC 12597</strain>
    </source>
</reference>
<proteinExistence type="predicted"/>
<evidence type="ECO:0000256" key="3">
    <source>
        <dbReference type="ARBA" id="ARBA00004429"/>
    </source>
</evidence>
<comment type="subcellular location">
    <subcellularLocation>
        <location evidence="3">Cell inner membrane</location>
        <topology evidence="3">Multi-pass membrane protein</topology>
    </subcellularLocation>
</comment>
<evidence type="ECO:0000313" key="19">
    <source>
        <dbReference type="Proteomes" id="UP001597337"/>
    </source>
</evidence>
<evidence type="ECO:0000256" key="14">
    <source>
        <dbReference type="ARBA" id="ARBA00022989"/>
    </source>
</evidence>
<evidence type="ECO:0000256" key="12">
    <source>
        <dbReference type="ARBA" id="ARBA00022723"/>
    </source>
</evidence>
<feature type="transmembrane region" description="Helical" evidence="17">
    <location>
        <begin position="83"/>
        <end position="104"/>
    </location>
</feature>
<keyword evidence="7" id="KW-1003">Cell membrane</keyword>
<evidence type="ECO:0000256" key="5">
    <source>
        <dbReference type="ARBA" id="ARBA00019425"/>
    </source>
</evidence>
<name>A0ABW4Y765_9GAMM</name>
<dbReference type="EMBL" id="JBHUHX010000016">
    <property type="protein sequence ID" value="MFD2111753.1"/>
    <property type="molecule type" value="Genomic_DNA"/>
</dbReference>
<keyword evidence="13" id="KW-0249">Electron transport</keyword>
<dbReference type="Pfam" id="PF01127">
    <property type="entry name" value="Sdh_cyt"/>
    <property type="match status" value="1"/>
</dbReference>
<evidence type="ECO:0000256" key="11">
    <source>
        <dbReference type="ARBA" id="ARBA00022692"/>
    </source>
</evidence>
<evidence type="ECO:0000256" key="6">
    <source>
        <dbReference type="ARBA" id="ARBA00022448"/>
    </source>
</evidence>
<dbReference type="SUPFAM" id="SSF81343">
    <property type="entry name" value="Fumarate reductase respiratory complex transmembrane subunits"/>
    <property type="match status" value="1"/>
</dbReference>
<dbReference type="InterPro" id="IPR014312">
    <property type="entry name" value="Succ_DH_anchor"/>
</dbReference>
<evidence type="ECO:0000256" key="10">
    <source>
        <dbReference type="ARBA" id="ARBA00022617"/>
    </source>
</evidence>